<proteinExistence type="predicted"/>
<dbReference type="STRING" id="1891926.Fuma_00124"/>
<name>A0A1P8W911_9PLAN</name>
<accession>A0A1P8W911</accession>
<evidence type="ECO:0008006" key="4">
    <source>
        <dbReference type="Google" id="ProtNLM"/>
    </source>
</evidence>
<evidence type="ECO:0000256" key="1">
    <source>
        <dbReference type="SAM" id="MobiDB-lite"/>
    </source>
</evidence>
<dbReference type="EMBL" id="CP017641">
    <property type="protein sequence ID" value="APZ90545.1"/>
    <property type="molecule type" value="Genomic_DNA"/>
</dbReference>
<sequence>MKQLSVVRDELFDEEKTHQHAEDESTEDSEDTSVRQLSWDEGDPAATNYRKLGSLLARSGDLFGRSGYEAGLILVRPDGSTKLITTAADLAPVIVDRVALTIYLDGKPKGSKLSAAHMNAMLRTKAFLSKFAVVDHISTVPRYLPPNFSLTEPGYNDGGEDHRYFFVGESPQVFDSMDRIERFLDVMDLETEADRANALAAGLTVLLRNHWPGGKPIVLLTASKSHAGKDTVIAFASGETEQCSISYQGTDWALERSLVGALNHNADCGVLVVENARLDRRGNSISSAIIERFATDPNVFLFSTGTGPATRRRNDIVLAISTNFGTVSEDILNRCLPIHLDPVGNVSDRASPIGNPKLEFLPQNRDGIAAELRGMIERWKDAGCPLDKDTRHPFSEWAAVVGGILKANGIRGFLANYGKRRVADDPVRAAIGLIGTSIHGEEWYKPEVWAREVARLGLVKQVIPIGDQESFESRKRGLGVVLSAHRNEAFHVETESERLTLRLEKSRKRHDGEPPHVRYRFVVVSREAIPTDD</sequence>
<dbReference type="OrthoDB" id="276067at2"/>
<feature type="region of interest" description="Disordered" evidence="1">
    <location>
        <begin position="1"/>
        <end position="40"/>
    </location>
</feature>
<dbReference type="KEGG" id="fmr:Fuma_00124"/>
<reference evidence="2 3" key="1">
    <citation type="journal article" date="2016" name="Front. Microbiol.">
        <title>Fuerstia marisgermanicae gen. nov., sp. nov., an Unusual Member of the Phylum Planctomycetes from the German Wadden Sea.</title>
        <authorList>
            <person name="Kohn T."/>
            <person name="Heuer A."/>
            <person name="Jogler M."/>
            <person name="Vollmers J."/>
            <person name="Boedeker C."/>
            <person name="Bunk B."/>
            <person name="Rast P."/>
            <person name="Borchert D."/>
            <person name="Glockner I."/>
            <person name="Freese H.M."/>
            <person name="Klenk H.P."/>
            <person name="Overmann J."/>
            <person name="Kaster A.K."/>
            <person name="Rohde M."/>
            <person name="Wiegand S."/>
            <person name="Jogler C."/>
        </authorList>
    </citation>
    <scope>NUCLEOTIDE SEQUENCE [LARGE SCALE GENOMIC DNA]</scope>
    <source>
        <strain evidence="2 3">NH11</strain>
    </source>
</reference>
<dbReference type="AlphaFoldDB" id="A0A1P8W911"/>
<dbReference type="RefSeq" id="WP_077022419.1">
    <property type="nucleotide sequence ID" value="NZ_CP017641.1"/>
</dbReference>
<protein>
    <recommendedName>
        <fullName evidence="4">SF3 helicase domain-containing protein</fullName>
    </recommendedName>
</protein>
<dbReference type="Proteomes" id="UP000187735">
    <property type="component" value="Chromosome"/>
</dbReference>
<keyword evidence="3" id="KW-1185">Reference proteome</keyword>
<organism evidence="2 3">
    <name type="scientific">Fuerstiella marisgermanici</name>
    <dbReference type="NCBI Taxonomy" id="1891926"/>
    <lineage>
        <taxon>Bacteria</taxon>
        <taxon>Pseudomonadati</taxon>
        <taxon>Planctomycetota</taxon>
        <taxon>Planctomycetia</taxon>
        <taxon>Planctomycetales</taxon>
        <taxon>Planctomycetaceae</taxon>
        <taxon>Fuerstiella</taxon>
    </lineage>
</organism>
<evidence type="ECO:0000313" key="2">
    <source>
        <dbReference type="EMBL" id="APZ90545.1"/>
    </source>
</evidence>
<feature type="compositionally biased region" description="Basic and acidic residues" evidence="1">
    <location>
        <begin position="7"/>
        <end position="23"/>
    </location>
</feature>
<evidence type="ECO:0000313" key="3">
    <source>
        <dbReference type="Proteomes" id="UP000187735"/>
    </source>
</evidence>
<gene>
    <name evidence="2" type="ORF">Fuma_00124</name>
</gene>